<evidence type="ECO:0000256" key="3">
    <source>
        <dbReference type="ARBA" id="ARBA00022840"/>
    </source>
</evidence>
<dbReference type="CDD" id="cd02022">
    <property type="entry name" value="DPCK"/>
    <property type="match status" value="1"/>
</dbReference>
<accession>A0AB34KAC7</accession>
<dbReference type="GO" id="GO:0015937">
    <property type="term" value="P:coenzyme A biosynthetic process"/>
    <property type="evidence" value="ECO:0007669"/>
    <property type="project" value="InterPro"/>
</dbReference>
<dbReference type="AlphaFoldDB" id="A0AB34KAC7"/>
<dbReference type="InterPro" id="IPR036412">
    <property type="entry name" value="HAD-like_sf"/>
</dbReference>
<dbReference type="InterPro" id="IPR027417">
    <property type="entry name" value="P-loop_NTPase"/>
</dbReference>
<dbReference type="NCBIfam" id="TIGR01509">
    <property type="entry name" value="HAD-SF-IA-v3"/>
    <property type="match status" value="1"/>
</dbReference>
<dbReference type="InterPro" id="IPR051540">
    <property type="entry name" value="S-2-haloacid_dehalogenase"/>
</dbReference>
<dbReference type="Gene3D" id="3.40.50.1000">
    <property type="entry name" value="HAD superfamily/HAD-like"/>
    <property type="match status" value="1"/>
</dbReference>
<protein>
    <recommendedName>
        <fullName evidence="6">Dephospho-CoA kinase</fullName>
    </recommendedName>
</protein>
<dbReference type="InterPro" id="IPR001977">
    <property type="entry name" value="Depp_CoAkinase"/>
</dbReference>
<dbReference type="PROSITE" id="PS51219">
    <property type="entry name" value="DPCK"/>
    <property type="match status" value="1"/>
</dbReference>
<dbReference type="InterPro" id="IPR023214">
    <property type="entry name" value="HAD_sf"/>
</dbReference>
<evidence type="ECO:0000256" key="1">
    <source>
        <dbReference type="ARBA" id="ARBA00022741"/>
    </source>
</evidence>
<dbReference type="GO" id="GO:0005524">
    <property type="term" value="F:ATP binding"/>
    <property type="evidence" value="ECO:0007669"/>
    <property type="project" value="UniProtKB-KW"/>
</dbReference>
<proteinExistence type="inferred from homology"/>
<dbReference type="HAMAP" id="MF_00376">
    <property type="entry name" value="Dephospho_CoA_kinase"/>
    <property type="match status" value="1"/>
</dbReference>
<dbReference type="Gene3D" id="1.20.120.1600">
    <property type="match status" value="1"/>
</dbReference>
<dbReference type="Pfam" id="PF01121">
    <property type="entry name" value="CoaE"/>
    <property type="match status" value="1"/>
</dbReference>
<dbReference type="GO" id="GO:0004140">
    <property type="term" value="F:dephospho-CoA kinase activity"/>
    <property type="evidence" value="ECO:0007669"/>
    <property type="project" value="InterPro"/>
</dbReference>
<dbReference type="Proteomes" id="UP001515480">
    <property type="component" value="Unassembled WGS sequence"/>
</dbReference>
<organism evidence="4 5">
    <name type="scientific">Prymnesium parvum</name>
    <name type="common">Toxic golden alga</name>
    <dbReference type="NCBI Taxonomy" id="97485"/>
    <lineage>
        <taxon>Eukaryota</taxon>
        <taxon>Haptista</taxon>
        <taxon>Haptophyta</taxon>
        <taxon>Prymnesiophyceae</taxon>
        <taxon>Prymnesiales</taxon>
        <taxon>Prymnesiaceae</taxon>
        <taxon>Prymnesium</taxon>
    </lineage>
</organism>
<dbReference type="SFLD" id="SFLDG01129">
    <property type="entry name" value="C1.5:_HAD__Beta-PGM__Phosphata"/>
    <property type="match status" value="1"/>
</dbReference>
<dbReference type="SUPFAM" id="SSF56784">
    <property type="entry name" value="HAD-like"/>
    <property type="match status" value="1"/>
</dbReference>
<dbReference type="NCBIfam" id="TIGR01549">
    <property type="entry name" value="HAD-SF-IA-v1"/>
    <property type="match status" value="1"/>
</dbReference>
<dbReference type="Pfam" id="PF00702">
    <property type="entry name" value="Hydrolase"/>
    <property type="match status" value="1"/>
</dbReference>
<dbReference type="NCBIfam" id="TIGR00152">
    <property type="entry name" value="dephospho-CoA kinase"/>
    <property type="match status" value="1"/>
</dbReference>
<dbReference type="PANTHER" id="PTHR43316">
    <property type="entry name" value="HYDROLASE, HALOACID DELAHOGENASE-RELATED"/>
    <property type="match status" value="1"/>
</dbReference>
<name>A0AB34KAC7_PRYPA</name>
<dbReference type="EMBL" id="JBGBPQ010000001">
    <property type="protein sequence ID" value="KAL1529786.1"/>
    <property type="molecule type" value="Genomic_DNA"/>
</dbReference>
<keyword evidence="2" id="KW-0378">Hydrolase</keyword>
<reference evidence="4 5" key="1">
    <citation type="journal article" date="2024" name="Science">
        <title>Giant polyketide synthase enzymes in the biosynthesis of giant marine polyether toxins.</title>
        <authorList>
            <person name="Fallon T.R."/>
            <person name="Shende V.V."/>
            <person name="Wierzbicki I.H."/>
            <person name="Pendleton A.L."/>
            <person name="Watervoot N.F."/>
            <person name="Auber R.P."/>
            <person name="Gonzalez D.J."/>
            <person name="Wisecaver J.H."/>
            <person name="Moore B.S."/>
        </authorList>
    </citation>
    <scope>NUCLEOTIDE SEQUENCE [LARGE SCALE GENOMIC DNA]</scope>
    <source>
        <strain evidence="4 5">12B1</strain>
    </source>
</reference>
<keyword evidence="5" id="KW-1185">Reference proteome</keyword>
<gene>
    <name evidence="4" type="ORF">AB1Y20_000720</name>
</gene>
<dbReference type="GO" id="GO:0016787">
    <property type="term" value="F:hydrolase activity"/>
    <property type="evidence" value="ECO:0007669"/>
    <property type="project" value="UniProtKB-KW"/>
</dbReference>
<comment type="caution">
    <text evidence="4">The sequence shown here is derived from an EMBL/GenBank/DDBJ whole genome shotgun (WGS) entry which is preliminary data.</text>
</comment>
<evidence type="ECO:0000313" key="4">
    <source>
        <dbReference type="EMBL" id="KAL1529786.1"/>
    </source>
</evidence>
<keyword evidence="3" id="KW-0067">ATP-binding</keyword>
<evidence type="ECO:0000256" key="2">
    <source>
        <dbReference type="ARBA" id="ARBA00022801"/>
    </source>
</evidence>
<keyword evidence="1" id="KW-0547">Nucleotide-binding</keyword>
<dbReference type="Gene3D" id="3.40.50.300">
    <property type="entry name" value="P-loop containing nucleotide triphosphate hydrolases"/>
    <property type="match status" value="1"/>
</dbReference>
<evidence type="ECO:0008006" key="6">
    <source>
        <dbReference type="Google" id="ProtNLM"/>
    </source>
</evidence>
<dbReference type="InterPro" id="IPR006439">
    <property type="entry name" value="HAD-SF_hydro_IA"/>
</dbReference>
<dbReference type="SFLD" id="SFLDS00003">
    <property type="entry name" value="Haloacid_Dehalogenase"/>
    <property type="match status" value="1"/>
</dbReference>
<dbReference type="SUPFAM" id="SSF52540">
    <property type="entry name" value="P-loop containing nucleoside triphosphate hydrolases"/>
    <property type="match status" value="1"/>
</dbReference>
<sequence length="484" mass="51207">MLLTALAAAARPVVIGVTGSIGMGKSTATKWWRRLGIRVHDADACVHQLYASGGAAVPAVGAAFPGTLAADGSVDRQRLSAALLSHEGGREEGLRALEAIVHPLVEEDRRRLVREAGAAGEWLVVVDIPLLYETHASEAELRETCDAVVVVSAPAETQRERVLRRGGMTAEKFEFIVSQQLPDAEKRKRADFVIDTGYATKAMATAQLAACHTALMARFAAPYGRWLRGGGGGGLKCVTLDLDDTLWPVMPPILAAQTALLDAIRTHLPKSHAAGLADRQALAAAMAPMRERHPMLAHDLTELRRLALAAAAAAHGDDAAGVDAAMEAFLEVRSDVAAHLFADVRPAIERLRAAGLAVGAITNGNCDVERSLGALFDFSVTAGGAGAAKPDPIPFLQAAGLAGCHPREVVHVGDAPTADLCGALRLGMRAILLTRPEIGARSPDEQAAIPPRDDARWRELTSMTEVVDVILNDPEFCGRNEVDR</sequence>
<evidence type="ECO:0000313" key="5">
    <source>
        <dbReference type="Proteomes" id="UP001515480"/>
    </source>
</evidence>